<dbReference type="GeneID" id="36834412"/>
<reference evidence="3" key="3">
    <citation type="submission" date="2020-03" db="EMBL/GenBank/DDBJ databases">
        <title>Sequencing and Assembly of Multiple Reported Metal-Biooxidizing Members of the Extremely Thermoacidophilic Archaeal Family Sulfolobaceae.</title>
        <authorList>
            <person name="Counts J.A."/>
            <person name="Kelly R.M."/>
        </authorList>
    </citation>
    <scope>NUCLEOTIDE SEQUENCE [LARGE SCALE GENOMIC DNA]</scope>
    <source>
        <strain evidence="3">HO1-1</strain>
    </source>
</reference>
<keyword evidence="3" id="KW-1185">Reference proteome</keyword>
<keyword evidence="1" id="KW-1133">Transmembrane helix</keyword>
<dbReference type="KEGG" id="mhk:DFR87_03680"/>
<evidence type="ECO:0000256" key="1">
    <source>
        <dbReference type="SAM" id="Phobius"/>
    </source>
</evidence>
<dbReference type="OrthoDB" id="34514at2157"/>
<sequence>MNKISIVLIVLAVVIIVGAVVLIYRDHGGSAVLTSPVGSQINLPTQAEIQQVAPGWRVISMGEINSSQVLSGLYPNADSLYQEYIQAPGVNGSLVSISIIHYPGKPNSTESLPHVILGNYVIEVNSTGNVSPTTTQGILSLAKSVFNGHNGTPIEIPSFIYPSSPNLPLVEYVVDNITSQQGNFTQYSAYFVASTAQSGESVGVDVLHGLNSTKLYNYLYSTTVVPASGNTSSHSLAVNGTLNGARYFNLSINGTFGETFYYVGLKGNYVVLIQAQPSSAFQIFEYIIEKL</sequence>
<dbReference type="STRING" id="1293036.GCA_001315825_01815"/>
<gene>
    <name evidence="2" type="ORF">DFR87_03680</name>
</gene>
<protein>
    <submittedName>
        <fullName evidence="2">Uncharacterized protein</fullName>
    </submittedName>
</protein>
<keyword evidence="1" id="KW-0472">Membrane</keyword>
<keyword evidence="1" id="KW-0812">Transmembrane</keyword>
<reference evidence="2 3" key="1">
    <citation type="submission" date="2018-05" db="EMBL/GenBank/DDBJ databases">
        <title>Complete Genome Sequences of Extremely Thermoacidophilic, Metal-Mobilizing Type-Strain Members of the Archaeal Family Sulfolobaceae: Acidianus brierleyi DSM-1651T, Acidianus sulfidivorans DSM-18786T, Metallosphaera hakonensis DSM-7519T, and Metallosphaera prunae DSM-10039T.</title>
        <authorList>
            <person name="Counts J.A."/>
            <person name="Kelly R.M."/>
        </authorList>
    </citation>
    <scope>NUCLEOTIDE SEQUENCE [LARGE SCALE GENOMIC DNA]</scope>
    <source>
        <strain evidence="2 3">HO1-1</strain>
    </source>
</reference>
<dbReference type="AlphaFoldDB" id="A0A2U9ISL2"/>
<name>A0A2U9ISL2_9CREN</name>
<dbReference type="RefSeq" id="WP_054836799.1">
    <property type="nucleotide sequence ID" value="NZ_BBBA01000011.1"/>
</dbReference>
<evidence type="ECO:0000313" key="2">
    <source>
        <dbReference type="EMBL" id="AWR98943.1"/>
    </source>
</evidence>
<proteinExistence type="predicted"/>
<feature type="transmembrane region" description="Helical" evidence="1">
    <location>
        <begin position="6"/>
        <end position="24"/>
    </location>
</feature>
<reference evidence="3" key="2">
    <citation type="submission" date="2020-03" db="EMBL/GenBank/DDBJ databases">
        <title>Complete Genome Sequences of Extremely Thermoacidophilic, Metal-Mobilizing Type-Strain Members of the Archaeal Family Sulfolobaceae: Acidianus brierleyi DSM-1651T, Acidianus sulfidivorans DSM-18786T, Metallosphaera hakonensis DSM-7519T, and Metallosphaera prunae DSM-10039T.</title>
        <authorList>
            <person name="Counts J.A."/>
            <person name="Kelly R.M."/>
        </authorList>
    </citation>
    <scope>NUCLEOTIDE SEQUENCE [LARGE SCALE GENOMIC DNA]</scope>
    <source>
        <strain evidence="3">HO1-1</strain>
    </source>
</reference>
<accession>A0A2U9ISL2</accession>
<evidence type="ECO:0000313" key="3">
    <source>
        <dbReference type="Proteomes" id="UP000247586"/>
    </source>
</evidence>
<dbReference type="Proteomes" id="UP000247586">
    <property type="component" value="Chromosome"/>
</dbReference>
<organism evidence="2 3">
    <name type="scientific">Metallosphaera hakonensis JCM 8857 = DSM 7519</name>
    <dbReference type="NCBI Taxonomy" id="1293036"/>
    <lineage>
        <taxon>Archaea</taxon>
        <taxon>Thermoproteota</taxon>
        <taxon>Thermoprotei</taxon>
        <taxon>Sulfolobales</taxon>
        <taxon>Sulfolobaceae</taxon>
        <taxon>Metallosphaera</taxon>
    </lineage>
</organism>
<dbReference type="EMBL" id="CP029287">
    <property type="protein sequence ID" value="AWR98943.1"/>
    <property type="molecule type" value="Genomic_DNA"/>
</dbReference>